<evidence type="ECO:0000313" key="1">
    <source>
        <dbReference type="EMBL" id="CAK9006893.1"/>
    </source>
</evidence>
<comment type="caution">
    <text evidence="2">The sequence shown here is derived from an EMBL/GenBank/DDBJ whole genome shotgun (WGS) entry which is preliminary data.</text>
</comment>
<keyword evidence="3" id="KW-1185">Reference proteome</keyword>
<dbReference type="EMBL" id="CAXAMM010005335">
    <property type="protein sequence ID" value="CAK9006893.1"/>
    <property type="molecule type" value="Genomic_DNA"/>
</dbReference>
<organism evidence="2 3">
    <name type="scientific">Durusdinium trenchii</name>
    <dbReference type="NCBI Taxonomy" id="1381693"/>
    <lineage>
        <taxon>Eukaryota</taxon>
        <taxon>Sar</taxon>
        <taxon>Alveolata</taxon>
        <taxon>Dinophyceae</taxon>
        <taxon>Suessiales</taxon>
        <taxon>Symbiodiniaceae</taxon>
        <taxon>Durusdinium</taxon>
    </lineage>
</organism>
<evidence type="ECO:0000313" key="3">
    <source>
        <dbReference type="Proteomes" id="UP001642464"/>
    </source>
</evidence>
<protein>
    <submittedName>
        <fullName evidence="2">Uncharacterized protein</fullName>
    </submittedName>
</protein>
<reference evidence="2 3" key="1">
    <citation type="submission" date="2024-02" db="EMBL/GenBank/DDBJ databases">
        <authorList>
            <person name="Chen Y."/>
            <person name="Shah S."/>
            <person name="Dougan E. K."/>
            <person name="Thang M."/>
            <person name="Chan C."/>
        </authorList>
    </citation>
    <scope>NUCLEOTIDE SEQUENCE [LARGE SCALE GENOMIC DNA]</scope>
</reference>
<proteinExistence type="predicted"/>
<sequence length="128" mass="13918">MLSALEGRWLMEDGEGNTTFAVISATGDVSFVEDPEATMRIQTGESTDAPFVMVSNEGEELCQGKLVETADGPTLELEGQEGTETWRKIKPEAPKVVSRKKGGLPRIFTKEGQQGSNQPEQPEQPPPE</sequence>
<accession>A0ABP0IYQ8</accession>
<dbReference type="EMBL" id="CAXAMM010005446">
    <property type="protein sequence ID" value="CAK9007244.1"/>
    <property type="molecule type" value="Genomic_DNA"/>
</dbReference>
<gene>
    <name evidence="1" type="ORF">SCF082_LOCUS9219</name>
    <name evidence="2" type="ORF">SCF082_LOCUS9370</name>
</gene>
<name>A0ABP0IYQ8_9DINO</name>
<dbReference type="Proteomes" id="UP001642464">
    <property type="component" value="Unassembled WGS sequence"/>
</dbReference>
<evidence type="ECO:0000313" key="2">
    <source>
        <dbReference type="EMBL" id="CAK9007244.1"/>
    </source>
</evidence>